<gene>
    <name evidence="3" type="ORF">Dsi01nite_060190</name>
</gene>
<dbReference type="InterPro" id="IPR001509">
    <property type="entry name" value="Epimerase_deHydtase"/>
</dbReference>
<dbReference type="AlphaFoldDB" id="A0A919PT50"/>
<dbReference type="Proteomes" id="UP000660611">
    <property type="component" value="Unassembled WGS sequence"/>
</dbReference>
<dbReference type="PROSITE" id="PS51257">
    <property type="entry name" value="PROKAR_LIPOPROTEIN"/>
    <property type="match status" value="1"/>
</dbReference>
<comment type="similarity">
    <text evidence="1">Belongs to the NAD(P)-dependent epimerase/dehydratase family.</text>
</comment>
<protein>
    <recommendedName>
        <fullName evidence="2">NAD-dependent epimerase/dehydratase domain-containing protein</fullName>
    </recommendedName>
</protein>
<evidence type="ECO:0000259" key="2">
    <source>
        <dbReference type="Pfam" id="PF01370"/>
    </source>
</evidence>
<dbReference type="SUPFAM" id="SSF51735">
    <property type="entry name" value="NAD(P)-binding Rossmann-fold domains"/>
    <property type="match status" value="1"/>
</dbReference>
<feature type="domain" description="NAD-dependent epimerase/dehydratase" evidence="2">
    <location>
        <begin position="6"/>
        <end position="212"/>
    </location>
</feature>
<dbReference type="EMBL" id="BONQ01000091">
    <property type="protein sequence ID" value="GIG47978.1"/>
    <property type="molecule type" value="Genomic_DNA"/>
</dbReference>
<proteinExistence type="inferred from homology"/>
<evidence type="ECO:0000313" key="3">
    <source>
        <dbReference type="EMBL" id="GIG47978.1"/>
    </source>
</evidence>
<keyword evidence="4" id="KW-1185">Reference proteome</keyword>
<evidence type="ECO:0000313" key="4">
    <source>
        <dbReference type="Proteomes" id="UP000660611"/>
    </source>
</evidence>
<dbReference type="PANTHER" id="PTHR43000">
    <property type="entry name" value="DTDP-D-GLUCOSE 4,6-DEHYDRATASE-RELATED"/>
    <property type="match status" value="1"/>
</dbReference>
<organism evidence="3 4">
    <name type="scientific">Dactylosporangium siamense</name>
    <dbReference type="NCBI Taxonomy" id="685454"/>
    <lineage>
        <taxon>Bacteria</taxon>
        <taxon>Bacillati</taxon>
        <taxon>Actinomycetota</taxon>
        <taxon>Actinomycetes</taxon>
        <taxon>Micromonosporales</taxon>
        <taxon>Micromonosporaceae</taxon>
        <taxon>Dactylosporangium</taxon>
    </lineage>
</organism>
<reference evidence="3" key="1">
    <citation type="submission" date="2021-01" db="EMBL/GenBank/DDBJ databases">
        <title>Whole genome shotgun sequence of Dactylosporangium siamense NBRC 106093.</title>
        <authorList>
            <person name="Komaki H."/>
            <person name="Tamura T."/>
        </authorList>
    </citation>
    <scope>NUCLEOTIDE SEQUENCE</scope>
    <source>
        <strain evidence="3">NBRC 106093</strain>
    </source>
</reference>
<dbReference type="InterPro" id="IPR036291">
    <property type="entry name" value="NAD(P)-bd_dom_sf"/>
</dbReference>
<accession>A0A919PT50</accession>
<evidence type="ECO:0000256" key="1">
    <source>
        <dbReference type="ARBA" id="ARBA00007637"/>
    </source>
</evidence>
<comment type="caution">
    <text evidence="3">The sequence shown here is derived from an EMBL/GenBank/DDBJ whole genome shotgun (WGS) entry which is preliminary data.</text>
</comment>
<dbReference type="Pfam" id="PF01370">
    <property type="entry name" value="Epimerase"/>
    <property type="match status" value="1"/>
</dbReference>
<dbReference type="Gene3D" id="3.40.50.720">
    <property type="entry name" value="NAD(P)-binding Rossmann-like Domain"/>
    <property type="match status" value="1"/>
</dbReference>
<sequence length="325" mass="34841">MALRVLFIGGSGVISSACADVAVRAGHDLTVLNRGVTSRPLPAGVTTLRADHRDPAAVRAALRGREYDVVVDWIAFTPQHVRADIALFAGRTGQYVFISTTSVYRLPAARLPLTESSPLGTPGWQYARDKIACEELLAADGSLPVTIVRPGHTYDRTLVPLVGGWTALARLREGRPVVVHGDGLSLWTLTHHTDFAAGFVPLLGHPAALGRAFQIVSDELLTWDAIVGHLAEAAGVRPRIVHVPSDVIAAADPEWGALLLDNQAHSASYDTAALRSLVPAFRPDVPFSRGAREIVAWFDADPGRRRVDPHVDALTDLLVAGASRR</sequence>
<name>A0A919PT50_9ACTN</name>